<sequence>MDPVPGDRPWQRPDRTDPLLPGPGQGPGALALLCALLAPASWSAVACTVAWAIDGSTVAGGSPRLPDVVGVLATASVAVPISGVLLVLLRRRPGLRRPAGALAAVAAVLAAPALPLTWPG</sequence>
<keyword evidence="2" id="KW-1133">Transmembrane helix</keyword>
<organism evidence="3 4">
    <name type="scientific">Micromonospora krabiensis</name>
    <dbReference type="NCBI Taxonomy" id="307121"/>
    <lineage>
        <taxon>Bacteria</taxon>
        <taxon>Bacillati</taxon>
        <taxon>Actinomycetota</taxon>
        <taxon>Actinomycetes</taxon>
        <taxon>Micromonosporales</taxon>
        <taxon>Micromonosporaceae</taxon>
        <taxon>Micromonospora</taxon>
    </lineage>
</organism>
<dbReference type="Proteomes" id="UP000199393">
    <property type="component" value="Chromosome I"/>
</dbReference>
<keyword evidence="2" id="KW-0812">Transmembrane</keyword>
<evidence type="ECO:0000313" key="4">
    <source>
        <dbReference type="Proteomes" id="UP000199393"/>
    </source>
</evidence>
<feature type="transmembrane region" description="Helical" evidence="2">
    <location>
        <begin position="29"/>
        <end position="53"/>
    </location>
</feature>
<evidence type="ECO:0000256" key="2">
    <source>
        <dbReference type="SAM" id="Phobius"/>
    </source>
</evidence>
<dbReference type="AlphaFoldDB" id="A0A1C3N1K9"/>
<protein>
    <submittedName>
        <fullName evidence="3">Uncharacterized protein</fullName>
    </submittedName>
</protein>
<feature type="region of interest" description="Disordered" evidence="1">
    <location>
        <begin position="1"/>
        <end position="23"/>
    </location>
</feature>
<accession>A0A1C3N1K9</accession>
<proteinExistence type="predicted"/>
<evidence type="ECO:0000256" key="1">
    <source>
        <dbReference type="SAM" id="MobiDB-lite"/>
    </source>
</evidence>
<evidence type="ECO:0000313" key="3">
    <source>
        <dbReference type="EMBL" id="SBV26456.1"/>
    </source>
</evidence>
<dbReference type="EMBL" id="LT598496">
    <property type="protein sequence ID" value="SBV26456.1"/>
    <property type="molecule type" value="Genomic_DNA"/>
</dbReference>
<feature type="transmembrane region" description="Helical" evidence="2">
    <location>
        <begin position="101"/>
        <end position="118"/>
    </location>
</feature>
<dbReference type="RefSeq" id="WP_091589555.1">
    <property type="nucleotide sequence ID" value="NZ_JBHRWG010000003.1"/>
</dbReference>
<name>A0A1C3N1K9_9ACTN</name>
<keyword evidence="4" id="KW-1185">Reference proteome</keyword>
<gene>
    <name evidence="3" type="ORF">GA0070620_1945</name>
</gene>
<reference evidence="4" key="1">
    <citation type="submission" date="2016-06" db="EMBL/GenBank/DDBJ databases">
        <authorList>
            <person name="Varghese N."/>
        </authorList>
    </citation>
    <scope>NUCLEOTIDE SEQUENCE [LARGE SCALE GENOMIC DNA]</scope>
    <source>
        <strain evidence="4">DSM 45344</strain>
    </source>
</reference>
<keyword evidence="2" id="KW-0472">Membrane</keyword>
<feature type="transmembrane region" description="Helical" evidence="2">
    <location>
        <begin position="68"/>
        <end position="89"/>
    </location>
</feature>